<organism evidence="2 3">
    <name type="scientific">Candidatus Thiodiazotropha taylori</name>
    <dbReference type="NCBI Taxonomy" id="2792791"/>
    <lineage>
        <taxon>Bacteria</taxon>
        <taxon>Pseudomonadati</taxon>
        <taxon>Pseudomonadota</taxon>
        <taxon>Gammaproteobacteria</taxon>
        <taxon>Chromatiales</taxon>
        <taxon>Sedimenticolaceae</taxon>
        <taxon>Candidatus Thiodiazotropha</taxon>
    </lineage>
</organism>
<accession>A0A944MCK7</accession>
<evidence type="ECO:0000256" key="1">
    <source>
        <dbReference type="SAM" id="SignalP"/>
    </source>
</evidence>
<sequence length="184" mass="21087">MLTLLFLVLLVAAGGVLADRDDDWGEHFFSHWFKKDMKLNNGQHSQLYQEECGSCHFPFQPGFLPAESWRGMMASLDDHFGENAELADEDRSRLLSYLTSNSADTIDAEIANKVMWSLRYTATPKRITETAFFRHEHDEISPRLMQRIKDKVSFSNCDGCHTRAIQGSYDEHEIAIPGLGRWDD</sequence>
<dbReference type="InterPro" id="IPR018588">
    <property type="entry name" value="Dihaem_cytochrome-c"/>
</dbReference>
<reference evidence="2 3" key="1">
    <citation type="submission" date="2021-05" db="EMBL/GenBank/DDBJ databases">
        <title>Genetic and Functional Diversity in Clade A Lucinid endosymbionts from the Bahamas.</title>
        <authorList>
            <person name="Giani N.M."/>
            <person name="Engel A.S."/>
            <person name="Campbell B.J."/>
        </authorList>
    </citation>
    <scope>NUCLEOTIDE SEQUENCE [LARGE SCALE GENOMIC DNA]</scope>
    <source>
        <strain evidence="2">LUC16012Gg_MoonRockCtena</strain>
    </source>
</reference>
<feature type="chain" id="PRO_5037921493" evidence="1">
    <location>
        <begin position="19"/>
        <end position="184"/>
    </location>
</feature>
<feature type="signal peptide" evidence="1">
    <location>
        <begin position="1"/>
        <end position="18"/>
    </location>
</feature>
<keyword evidence="1" id="KW-0732">Signal</keyword>
<evidence type="ECO:0000313" key="3">
    <source>
        <dbReference type="Proteomes" id="UP000770889"/>
    </source>
</evidence>
<dbReference type="Proteomes" id="UP000770889">
    <property type="component" value="Unassembled WGS sequence"/>
</dbReference>
<comment type="caution">
    <text evidence="2">The sequence shown here is derived from an EMBL/GenBank/DDBJ whole genome shotgun (WGS) entry which is preliminary data.</text>
</comment>
<dbReference type="AlphaFoldDB" id="A0A944MCK7"/>
<protein>
    <submittedName>
        <fullName evidence="2">Diheme cytochrome c</fullName>
    </submittedName>
</protein>
<dbReference type="Pfam" id="PF09626">
    <property type="entry name" value="DHC"/>
    <property type="match status" value="1"/>
</dbReference>
<name>A0A944MCK7_9GAMM</name>
<dbReference type="EMBL" id="JAHHGM010000014">
    <property type="protein sequence ID" value="MBT2990189.1"/>
    <property type="molecule type" value="Genomic_DNA"/>
</dbReference>
<evidence type="ECO:0000313" key="2">
    <source>
        <dbReference type="EMBL" id="MBT2990189.1"/>
    </source>
</evidence>
<gene>
    <name evidence="2" type="ORF">KME65_14640</name>
</gene>
<proteinExistence type="predicted"/>